<dbReference type="Gene3D" id="2.60.120.260">
    <property type="entry name" value="Galactose-binding domain-like"/>
    <property type="match status" value="1"/>
</dbReference>
<sequence length="216" mass="23934">MAFLKNLGLLFVLACSMVGCEKGVDEKPKSESNIAKPYVAPDSGYIKNPLFVANDSGEMADWKLFQHASNTSYRVSVDESVLALTRVGVEPWGKISQRYRKKDIEPLLGKTLEFSVDVKAEYTEEYGEPMEPPSVAVKVRGLRKGTPAMMGSSNLFFKSEPIVETSGLAQWHRYHVKFNVPEPKDAQVVEVEISVVMTMGGTLWMRGPALVESPSE</sequence>
<dbReference type="PROSITE" id="PS51257">
    <property type="entry name" value="PROKAR_LIPOPROTEIN"/>
    <property type="match status" value="1"/>
</dbReference>
<protein>
    <submittedName>
        <fullName evidence="1">Uncharacterized protein</fullName>
    </submittedName>
</protein>
<dbReference type="RefSeq" id="WP_382417039.1">
    <property type="nucleotide sequence ID" value="NZ_AP031500.1"/>
</dbReference>
<gene>
    <name evidence="1" type="ORF">ACFOEB_12385</name>
</gene>
<comment type="caution">
    <text evidence="1">The sequence shown here is derived from an EMBL/GenBank/DDBJ whole genome shotgun (WGS) entry which is preliminary data.</text>
</comment>
<keyword evidence="2" id="KW-1185">Reference proteome</keyword>
<reference evidence="2" key="1">
    <citation type="journal article" date="2019" name="Int. J. Syst. Evol. Microbiol.">
        <title>The Global Catalogue of Microorganisms (GCM) 10K type strain sequencing project: providing services to taxonomists for standard genome sequencing and annotation.</title>
        <authorList>
            <consortium name="The Broad Institute Genomics Platform"/>
            <consortium name="The Broad Institute Genome Sequencing Center for Infectious Disease"/>
            <person name="Wu L."/>
            <person name="Ma J."/>
        </authorList>
    </citation>
    <scope>NUCLEOTIDE SEQUENCE [LARGE SCALE GENOMIC DNA]</scope>
    <source>
        <strain evidence="2">KCTC 52141</strain>
    </source>
</reference>
<dbReference type="EMBL" id="JBHRTL010000008">
    <property type="protein sequence ID" value="MFC3156003.1"/>
    <property type="molecule type" value="Genomic_DNA"/>
</dbReference>
<organism evidence="1 2">
    <name type="scientific">Gilvimarinus japonicus</name>
    <dbReference type="NCBI Taxonomy" id="1796469"/>
    <lineage>
        <taxon>Bacteria</taxon>
        <taxon>Pseudomonadati</taxon>
        <taxon>Pseudomonadota</taxon>
        <taxon>Gammaproteobacteria</taxon>
        <taxon>Cellvibrionales</taxon>
        <taxon>Cellvibrionaceae</taxon>
        <taxon>Gilvimarinus</taxon>
    </lineage>
</organism>
<dbReference type="Proteomes" id="UP001595548">
    <property type="component" value="Unassembled WGS sequence"/>
</dbReference>
<proteinExistence type="predicted"/>
<evidence type="ECO:0000313" key="1">
    <source>
        <dbReference type="EMBL" id="MFC3156003.1"/>
    </source>
</evidence>
<accession>A0ABV7HQ32</accession>
<evidence type="ECO:0000313" key="2">
    <source>
        <dbReference type="Proteomes" id="UP001595548"/>
    </source>
</evidence>
<name>A0ABV7HQ32_9GAMM</name>